<sequence length="366" mass="39856">MFTPLQVYMDSSSDWLQGTINDDASVMMDSSSSPSGDMLACSRPLMERRLRPQHDQPLKCPRCDSAHTKFCYYNNYSLSQPRYFCKTCRRYWTKGGTLRNIPVGGGCRKNKKASSSSSSAGNSNNAKSKLPVLTAPDLQINQLVISPTSSTDLHLSFSPDVQLSQMSTMIKSTNLDGTIHGAFGDPTLNFNFIDSKYGPVIDLGNSGNPPAGPIDFMVGGDHPSPHTNDQIHQLGLGRDVMGVNPSGFHGICSPFGIIPIEGHPNSCGGSRNSWFIENFQKLMLPYNQGQGLGNDQGDRRYQTAAVDAKPNSRMQSLEWQQDHNCSADAGKNTAVFGYFKGLGSSTWSGGMMMNDYNSSPPTNPLV</sequence>
<name>A0ACB9M4C7_9MYRT</name>
<comment type="caution">
    <text evidence="1">The sequence shown here is derived from an EMBL/GenBank/DDBJ whole genome shotgun (WGS) entry which is preliminary data.</text>
</comment>
<evidence type="ECO:0000313" key="2">
    <source>
        <dbReference type="Proteomes" id="UP001057402"/>
    </source>
</evidence>
<accession>A0ACB9M4C7</accession>
<organism evidence="1 2">
    <name type="scientific">Melastoma candidum</name>
    <dbReference type="NCBI Taxonomy" id="119954"/>
    <lineage>
        <taxon>Eukaryota</taxon>
        <taxon>Viridiplantae</taxon>
        <taxon>Streptophyta</taxon>
        <taxon>Embryophyta</taxon>
        <taxon>Tracheophyta</taxon>
        <taxon>Spermatophyta</taxon>
        <taxon>Magnoliopsida</taxon>
        <taxon>eudicotyledons</taxon>
        <taxon>Gunneridae</taxon>
        <taxon>Pentapetalae</taxon>
        <taxon>rosids</taxon>
        <taxon>malvids</taxon>
        <taxon>Myrtales</taxon>
        <taxon>Melastomataceae</taxon>
        <taxon>Melastomatoideae</taxon>
        <taxon>Melastomateae</taxon>
        <taxon>Melastoma</taxon>
    </lineage>
</organism>
<evidence type="ECO:0000313" key="1">
    <source>
        <dbReference type="EMBL" id="KAI4319078.1"/>
    </source>
</evidence>
<keyword evidence="2" id="KW-1185">Reference proteome</keyword>
<protein>
    <submittedName>
        <fullName evidence="1">Uncharacterized protein</fullName>
    </submittedName>
</protein>
<dbReference type="Proteomes" id="UP001057402">
    <property type="component" value="Chromosome 10"/>
</dbReference>
<reference evidence="2" key="1">
    <citation type="journal article" date="2023" name="Front. Plant Sci.">
        <title>Chromosomal-level genome assembly of Melastoma candidum provides insights into trichome evolution.</title>
        <authorList>
            <person name="Zhong Y."/>
            <person name="Wu W."/>
            <person name="Sun C."/>
            <person name="Zou P."/>
            <person name="Liu Y."/>
            <person name="Dai S."/>
            <person name="Zhou R."/>
        </authorList>
    </citation>
    <scope>NUCLEOTIDE SEQUENCE [LARGE SCALE GENOMIC DNA]</scope>
</reference>
<proteinExistence type="predicted"/>
<gene>
    <name evidence="1" type="ORF">MLD38_032723</name>
</gene>
<dbReference type="EMBL" id="CM042889">
    <property type="protein sequence ID" value="KAI4319078.1"/>
    <property type="molecule type" value="Genomic_DNA"/>
</dbReference>